<gene>
    <name evidence="2" type="ORF">MSBRM_0937</name>
</gene>
<dbReference type="Proteomes" id="UP000033033">
    <property type="component" value="Chromosome"/>
</dbReference>
<keyword evidence="3" id="KW-1185">Reference proteome</keyword>
<dbReference type="InterPro" id="IPR002711">
    <property type="entry name" value="HNH"/>
</dbReference>
<name>A0A0E3QTU3_METBA</name>
<dbReference type="PATRIC" id="fig|1434108.4.peg.1137"/>
<reference evidence="2 3" key="1">
    <citation type="submission" date="2014-07" db="EMBL/GenBank/DDBJ databases">
        <title>Methanogenic archaea and the global carbon cycle.</title>
        <authorList>
            <person name="Henriksen J.R."/>
            <person name="Luke J."/>
            <person name="Reinhart S."/>
            <person name="Benedict M.N."/>
            <person name="Youngblut N.D."/>
            <person name="Metcalf M.E."/>
            <person name="Whitaker R.J."/>
            <person name="Metcalf W.W."/>
        </authorList>
    </citation>
    <scope>NUCLEOTIDE SEQUENCE [LARGE SCALE GENOMIC DNA]</scope>
    <source>
        <strain evidence="2 3">MS</strain>
    </source>
</reference>
<dbReference type="CDD" id="cd00085">
    <property type="entry name" value="HNHc"/>
    <property type="match status" value="1"/>
</dbReference>
<evidence type="ECO:0000259" key="1">
    <source>
        <dbReference type="SMART" id="SM00507"/>
    </source>
</evidence>
<dbReference type="HOGENOM" id="CLU_092681_0_0_2"/>
<evidence type="ECO:0000313" key="3">
    <source>
        <dbReference type="Proteomes" id="UP000033033"/>
    </source>
</evidence>
<dbReference type="AlphaFoldDB" id="A0A0E3QTU3"/>
<keyword evidence="2" id="KW-0378">Hydrolase</keyword>
<dbReference type="KEGG" id="mby:MSBRM_0937"/>
<dbReference type="GO" id="GO:0004519">
    <property type="term" value="F:endonuclease activity"/>
    <property type="evidence" value="ECO:0007669"/>
    <property type="project" value="InterPro"/>
</dbReference>
<proteinExistence type="predicted"/>
<dbReference type="EC" id="3.1.21.-" evidence="2"/>
<protein>
    <submittedName>
        <fullName evidence="2">5-methylcytosine-specific restriction enzyme A</fullName>
        <ecNumber evidence="2">3.1.21.-</ecNumber>
    </submittedName>
</protein>
<dbReference type="GO" id="GO:0008270">
    <property type="term" value="F:zinc ion binding"/>
    <property type="evidence" value="ECO:0007669"/>
    <property type="project" value="InterPro"/>
</dbReference>
<feature type="domain" description="HNH nuclease" evidence="1">
    <location>
        <begin position="195"/>
        <end position="254"/>
    </location>
</feature>
<dbReference type="GO" id="GO:0003676">
    <property type="term" value="F:nucleic acid binding"/>
    <property type="evidence" value="ECO:0007669"/>
    <property type="project" value="InterPro"/>
</dbReference>
<dbReference type="Gene3D" id="1.10.30.50">
    <property type="match status" value="1"/>
</dbReference>
<dbReference type="GO" id="GO:0016787">
    <property type="term" value="F:hydrolase activity"/>
    <property type="evidence" value="ECO:0007669"/>
    <property type="project" value="UniProtKB-KW"/>
</dbReference>
<accession>A0A0E3QTU3</accession>
<sequence length="273" mass="31903">MERRYLKESNGHYEVDIDISVDEWKSMLQNHEIFYENALDMVLKWYNEVGHQATANTVKEKYSPELKRPPYNGIVKELTRRILKHLNRFEVIGTTGKKSVFIVPFEGWYVDYKRPNKGFVWKLRDELVQALEEVGMVDRQIFLSKEYLDKKEQENINKAFQLSIYELEKKIDAKTKKQTLKTTSAASVRYDRDPDVSALALKKANGYCQLCGNLAPFLKKDGTPFLEVHHIRWLSEGGVDDKTNTVALCPNCHRKMHILDLQDDRDFLINSIK</sequence>
<dbReference type="SMART" id="SM00507">
    <property type="entry name" value="HNHc"/>
    <property type="match status" value="1"/>
</dbReference>
<dbReference type="InterPro" id="IPR003615">
    <property type="entry name" value="HNH_nuc"/>
</dbReference>
<organism evidence="2 3">
    <name type="scientific">Methanosarcina barkeri MS</name>
    <dbReference type="NCBI Taxonomy" id="1434108"/>
    <lineage>
        <taxon>Archaea</taxon>
        <taxon>Methanobacteriati</taxon>
        <taxon>Methanobacteriota</taxon>
        <taxon>Stenosarchaea group</taxon>
        <taxon>Methanomicrobia</taxon>
        <taxon>Methanosarcinales</taxon>
        <taxon>Methanosarcinaceae</taxon>
        <taxon>Methanosarcina</taxon>
    </lineage>
</organism>
<dbReference type="EMBL" id="CP009528">
    <property type="protein sequence ID" value="AKB53935.1"/>
    <property type="molecule type" value="Genomic_DNA"/>
</dbReference>
<evidence type="ECO:0000313" key="2">
    <source>
        <dbReference type="EMBL" id="AKB53935.1"/>
    </source>
</evidence>
<dbReference type="Pfam" id="PF01844">
    <property type="entry name" value="HNH"/>
    <property type="match status" value="1"/>
</dbReference>